<organism evidence="6 7">
    <name type="scientific">Brettanomyces naardenensis</name>
    <name type="common">Yeast</name>
    <dbReference type="NCBI Taxonomy" id="13370"/>
    <lineage>
        <taxon>Eukaryota</taxon>
        <taxon>Fungi</taxon>
        <taxon>Dikarya</taxon>
        <taxon>Ascomycota</taxon>
        <taxon>Saccharomycotina</taxon>
        <taxon>Pichiomycetes</taxon>
        <taxon>Pichiales</taxon>
        <taxon>Pichiaceae</taxon>
        <taxon>Brettanomyces</taxon>
    </lineage>
</organism>
<dbReference type="PANTHER" id="PTHR13026">
    <property type="entry name" value="NNP-1 PROTEIN NOVEL NUCLEAR PROTEIN 1 NOP52"/>
    <property type="match status" value="1"/>
</dbReference>
<evidence type="ECO:0000256" key="3">
    <source>
        <dbReference type="ARBA" id="ARBA00022552"/>
    </source>
</evidence>
<dbReference type="Pfam" id="PF05997">
    <property type="entry name" value="Nop52"/>
    <property type="match status" value="1"/>
</dbReference>
<feature type="region of interest" description="Disordered" evidence="5">
    <location>
        <begin position="254"/>
        <end position="278"/>
    </location>
</feature>
<dbReference type="STRING" id="13370.A0A448YTY0"/>
<dbReference type="EMBL" id="CAACVR010000076">
    <property type="protein sequence ID" value="VEU24373.1"/>
    <property type="molecule type" value="Genomic_DNA"/>
</dbReference>
<dbReference type="AlphaFoldDB" id="A0A448YTY0"/>
<dbReference type="OrthoDB" id="2019504at2759"/>
<dbReference type="FunCoup" id="A0A448YTY0">
    <property type="interactions" value="452"/>
</dbReference>
<protein>
    <submittedName>
        <fullName evidence="6">DEKNAAC105652</fullName>
    </submittedName>
</protein>
<keyword evidence="3" id="KW-0698">rRNA processing</keyword>
<dbReference type="GO" id="GO:0030688">
    <property type="term" value="C:preribosome, small subunit precursor"/>
    <property type="evidence" value="ECO:0007669"/>
    <property type="project" value="InterPro"/>
</dbReference>
<comment type="subcellular location">
    <subcellularLocation>
        <location evidence="1">Nucleus</location>
    </subcellularLocation>
</comment>
<comment type="similarity">
    <text evidence="2">Belongs to the RRP1 family.</text>
</comment>
<dbReference type="InterPro" id="IPR010301">
    <property type="entry name" value="RRP1"/>
</dbReference>
<dbReference type="Proteomes" id="UP000290900">
    <property type="component" value="Unassembled WGS sequence"/>
</dbReference>
<evidence type="ECO:0000256" key="4">
    <source>
        <dbReference type="ARBA" id="ARBA00023242"/>
    </source>
</evidence>
<sequence>MKTNAFVRKLASNDRKTRDRAFETLTRYLSSKSKANQLTLFELQKLWKGLYYTMWFSDRPLPQKRLALKMSSLFSQSISEDQFAVFVTAFWFIVAKEWPQVDKWRIDKYLLLMRYVIRECFVQLKNSEFDEKLVNGYISALEDGILSETSAPAFHIINIWLDELERELFGDEDEDDEDEDEDEDEEEDDKRDKENIEKKKEVISSIPVDKLLEPFVKLYENTDQKGLRKTIRENLFEDQRLNDWGVDTSKYLEKDKSPVSSESAKPDDDEEWNGFGSK</sequence>
<evidence type="ECO:0000256" key="2">
    <source>
        <dbReference type="ARBA" id="ARBA00006374"/>
    </source>
</evidence>
<dbReference type="InParanoid" id="A0A448YTY0"/>
<dbReference type="PANTHER" id="PTHR13026:SF0">
    <property type="entry name" value="RIBOSOMAL RNA PROCESSING 1B"/>
    <property type="match status" value="1"/>
</dbReference>
<evidence type="ECO:0000256" key="5">
    <source>
        <dbReference type="SAM" id="MobiDB-lite"/>
    </source>
</evidence>
<feature type="compositionally biased region" description="Acidic residues" evidence="5">
    <location>
        <begin position="171"/>
        <end position="189"/>
    </location>
</feature>
<evidence type="ECO:0000256" key="1">
    <source>
        <dbReference type="ARBA" id="ARBA00004123"/>
    </source>
</evidence>
<dbReference type="GO" id="GO:0006364">
    <property type="term" value="P:rRNA processing"/>
    <property type="evidence" value="ECO:0007669"/>
    <property type="project" value="UniProtKB-KW"/>
</dbReference>
<keyword evidence="4" id="KW-0539">Nucleus</keyword>
<proteinExistence type="inferred from homology"/>
<gene>
    <name evidence="6" type="ORF">BRENAR_LOCUS5101</name>
</gene>
<name>A0A448YTY0_BRENA</name>
<dbReference type="GO" id="GO:0005634">
    <property type="term" value="C:nucleus"/>
    <property type="evidence" value="ECO:0007669"/>
    <property type="project" value="UniProtKB-SubCell"/>
</dbReference>
<accession>A0A448YTY0</accession>
<feature type="region of interest" description="Disordered" evidence="5">
    <location>
        <begin position="171"/>
        <end position="196"/>
    </location>
</feature>
<evidence type="ECO:0000313" key="6">
    <source>
        <dbReference type="EMBL" id="VEU24373.1"/>
    </source>
</evidence>
<keyword evidence="7" id="KW-1185">Reference proteome</keyword>
<reference evidence="6 7" key="1">
    <citation type="submission" date="2018-12" db="EMBL/GenBank/DDBJ databases">
        <authorList>
            <person name="Tiukova I."/>
            <person name="Dainat J."/>
        </authorList>
    </citation>
    <scope>NUCLEOTIDE SEQUENCE [LARGE SCALE GENOMIC DNA]</scope>
</reference>
<evidence type="ECO:0000313" key="7">
    <source>
        <dbReference type="Proteomes" id="UP000290900"/>
    </source>
</evidence>